<proteinExistence type="predicted"/>
<reference evidence="1" key="1">
    <citation type="submission" date="2018-11" db="EMBL/GenBank/DDBJ databases">
        <authorList>
            <consortium name="Genoscope - CEA"/>
            <person name="William W."/>
        </authorList>
    </citation>
    <scope>NUCLEOTIDE SEQUENCE</scope>
</reference>
<name>A0A3P6EVB0_BRAOL</name>
<organism evidence="1">
    <name type="scientific">Brassica oleracea</name>
    <name type="common">Wild cabbage</name>
    <dbReference type="NCBI Taxonomy" id="3712"/>
    <lineage>
        <taxon>Eukaryota</taxon>
        <taxon>Viridiplantae</taxon>
        <taxon>Streptophyta</taxon>
        <taxon>Embryophyta</taxon>
        <taxon>Tracheophyta</taxon>
        <taxon>Spermatophyta</taxon>
        <taxon>Magnoliopsida</taxon>
        <taxon>eudicotyledons</taxon>
        <taxon>Gunneridae</taxon>
        <taxon>Pentapetalae</taxon>
        <taxon>rosids</taxon>
        <taxon>malvids</taxon>
        <taxon>Brassicales</taxon>
        <taxon>Brassicaceae</taxon>
        <taxon>Brassiceae</taxon>
        <taxon>Brassica</taxon>
    </lineage>
</organism>
<gene>
    <name evidence="1" type="ORF">BOLC5T31337H</name>
</gene>
<sequence length="59" mass="6934">MDITRQEFLEISRKPKSSWRKLLFKVQATGFLDIPPLIIQVPFPPFIFVFQLGKITIML</sequence>
<protein>
    <submittedName>
        <fullName evidence="1">Uncharacterized protein</fullName>
    </submittedName>
</protein>
<accession>A0A3P6EVB0</accession>
<dbReference type="AlphaFoldDB" id="A0A3P6EVB0"/>
<evidence type="ECO:0000313" key="1">
    <source>
        <dbReference type="EMBL" id="VDD43790.1"/>
    </source>
</evidence>
<dbReference type="EMBL" id="LR031877">
    <property type="protein sequence ID" value="VDD43790.1"/>
    <property type="molecule type" value="Genomic_DNA"/>
</dbReference>